<dbReference type="STRING" id="5601.A0A0D2CQB3"/>
<evidence type="ECO:0000256" key="5">
    <source>
        <dbReference type="ARBA" id="ARBA00023163"/>
    </source>
</evidence>
<comment type="subcellular location">
    <subcellularLocation>
        <location evidence="1">Nucleus</location>
    </subcellularLocation>
</comment>
<reference evidence="8 9" key="1">
    <citation type="submission" date="2015-01" db="EMBL/GenBank/DDBJ databases">
        <title>The Genome Sequence of Capronia semiimmersa CBS27337.</title>
        <authorList>
            <consortium name="The Broad Institute Genomics Platform"/>
            <person name="Cuomo C."/>
            <person name="de Hoog S."/>
            <person name="Gorbushina A."/>
            <person name="Stielow B."/>
            <person name="Teixiera M."/>
            <person name="Abouelleil A."/>
            <person name="Chapman S.B."/>
            <person name="Priest M."/>
            <person name="Young S.K."/>
            <person name="Wortman J."/>
            <person name="Nusbaum C."/>
            <person name="Birren B."/>
        </authorList>
    </citation>
    <scope>NUCLEOTIDE SEQUENCE [LARGE SCALE GENOMIC DNA]</scope>
    <source>
        <strain evidence="8 9">CBS 27337</strain>
    </source>
</reference>
<sequence>MSPPTKWMIRSRTVAMSGCLARNRSPRSIASSLHSAWTGVTPTTLHLSEEAAMERSSILRRTLINQACDYCRYRKRRCDRLVPRCTMCVEKGQQCRYSESLPWQDDLPEASVQAIQLSHGSPALVPTQSDFPAVFFLDHAMFKHSRVTLPLSPKLHFAPCLLETLGQADSVSKRYFGWAHLWMPIVSKRRWESQFMMPHAPPRADVQLLLFSMNLVMWSPSQRGRRLNPRTEQYLSLKRAFLDAEITGLISMPLLQAMILTSIYEVGHAIYPAAYMSIGSCVRLALALELEKQRQVDLDSSHYDLEDQEERRRVWWAVIILDRIDIQNRPTSPDPRATDLLPIDDQDWDDGIIQPDQIQTVSAPSSSKLGMLARLSQAVYLLGKVLRHKHDPTDDPNFNQHERLQIDKSLRALLRLAYQGDSVPVTAICPQTAMCFGALIELHFLGYMEAQGSGSLKARPRAKAMQATLDLLRPVVGQACQDSSVWFRNRPFTLAEASPLLLPWTYQAALTFLRLVHWFQILDQSEISEPSRENRSEENQRCIMEANQGAASMMRKLSLLGSQWCASDSYVRILKARISSNAV</sequence>
<evidence type="ECO:0000256" key="1">
    <source>
        <dbReference type="ARBA" id="ARBA00004123"/>
    </source>
</evidence>
<keyword evidence="2" id="KW-0479">Metal-binding</keyword>
<dbReference type="GO" id="GO:0005634">
    <property type="term" value="C:nucleus"/>
    <property type="evidence" value="ECO:0007669"/>
    <property type="project" value="UniProtKB-SubCell"/>
</dbReference>
<keyword evidence="4" id="KW-0238">DNA-binding</keyword>
<evidence type="ECO:0000256" key="6">
    <source>
        <dbReference type="ARBA" id="ARBA00023242"/>
    </source>
</evidence>
<evidence type="ECO:0000256" key="4">
    <source>
        <dbReference type="ARBA" id="ARBA00023125"/>
    </source>
</evidence>
<evidence type="ECO:0000256" key="2">
    <source>
        <dbReference type="ARBA" id="ARBA00022723"/>
    </source>
</evidence>
<feature type="domain" description="Zn(2)-C6 fungal-type" evidence="7">
    <location>
        <begin position="67"/>
        <end position="97"/>
    </location>
</feature>
<dbReference type="InterPro" id="IPR007219">
    <property type="entry name" value="XnlR_reg_dom"/>
</dbReference>
<dbReference type="InterPro" id="IPR036864">
    <property type="entry name" value="Zn2-C6_fun-type_DNA-bd_sf"/>
</dbReference>
<dbReference type="GO" id="GO:0000981">
    <property type="term" value="F:DNA-binding transcription factor activity, RNA polymerase II-specific"/>
    <property type="evidence" value="ECO:0007669"/>
    <property type="project" value="InterPro"/>
</dbReference>
<keyword evidence="9" id="KW-1185">Reference proteome</keyword>
<evidence type="ECO:0000256" key="3">
    <source>
        <dbReference type="ARBA" id="ARBA00023015"/>
    </source>
</evidence>
<dbReference type="InterPro" id="IPR050815">
    <property type="entry name" value="TF_fung"/>
</dbReference>
<dbReference type="GO" id="GO:0008270">
    <property type="term" value="F:zinc ion binding"/>
    <property type="evidence" value="ECO:0007669"/>
    <property type="project" value="InterPro"/>
</dbReference>
<dbReference type="CDD" id="cd00067">
    <property type="entry name" value="GAL4"/>
    <property type="match status" value="1"/>
</dbReference>
<protein>
    <recommendedName>
        <fullName evidence="7">Zn(2)-C6 fungal-type domain-containing protein</fullName>
    </recommendedName>
</protein>
<dbReference type="SMART" id="SM00906">
    <property type="entry name" value="Fungal_trans"/>
    <property type="match status" value="1"/>
</dbReference>
<evidence type="ECO:0000313" key="9">
    <source>
        <dbReference type="Proteomes" id="UP000054266"/>
    </source>
</evidence>
<dbReference type="Pfam" id="PF04082">
    <property type="entry name" value="Fungal_trans"/>
    <property type="match status" value="1"/>
</dbReference>
<dbReference type="PROSITE" id="PS50048">
    <property type="entry name" value="ZN2_CY6_FUNGAL_2"/>
    <property type="match status" value="1"/>
</dbReference>
<gene>
    <name evidence="8" type="ORF">PV04_06599</name>
</gene>
<dbReference type="PANTHER" id="PTHR47338">
    <property type="entry name" value="ZN(II)2CYS6 TRANSCRIPTION FACTOR (EUROFUNG)-RELATED"/>
    <property type="match status" value="1"/>
</dbReference>
<keyword evidence="3" id="KW-0805">Transcription regulation</keyword>
<dbReference type="SUPFAM" id="SSF57701">
    <property type="entry name" value="Zn2/Cys6 DNA-binding domain"/>
    <property type="match status" value="1"/>
</dbReference>
<dbReference type="Pfam" id="PF00172">
    <property type="entry name" value="Zn_clus"/>
    <property type="match status" value="1"/>
</dbReference>
<dbReference type="CDD" id="cd12148">
    <property type="entry name" value="fungal_TF_MHR"/>
    <property type="match status" value="1"/>
</dbReference>
<dbReference type="AlphaFoldDB" id="A0A0D2CQB3"/>
<dbReference type="HOGENOM" id="CLU_023880_2_0_1"/>
<evidence type="ECO:0000313" key="8">
    <source>
        <dbReference type="EMBL" id="KIW67336.1"/>
    </source>
</evidence>
<proteinExistence type="predicted"/>
<dbReference type="PROSITE" id="PS00463">
    <property type="entry name" value="ZN2_CY6_FUNGAL_1"/>
    <property type="match status" value="1"/>
</dbReference>
<organism evidence="8 9">
    <name type="scientific">Phialophora macrospora</name>
    <dbReference type="NCBI Taxonomy" id="1851006"/>
    <lineage>
        <taxon>Eukaryota</taxon>
        <taxon>Fungi</taxon>
        <taxon>Dikarya</taxon>
        <taxon>Ascomycota</taxon>
        <taxon>Pezizomycotina</taxon>
        <taxon>Eurotiomycetes</taxon>
        <taxon>Chaetothyriomycetidae</taxon>
        <taxon>Chaetothyriales</taxon>
        <taxon>Herpotrichiellaceae</taxon>
        <taxon>Phialophora</taxon>
    </lineage>
</organism>
<dbReference type="Proteomes" id="UP000054266">
    <property type="component" value="Unassembled WGS sequence"/>
</dbReference>
<evidence type="ECO:0000259" key="7">
    <source>
        <dbReference type="PROSITE" id="PS50048"/>
    </source>
</evidence>
<dbReference type="PANTHER" id="PTHR47338:SF20">
    <property type="entry name" value="ZN(II)2CYS6 TRANSCRIPTION FACTOR (EUROFUNG)"/>
    <property type="match status" value="1"/>
</dbReference>
<keyword evidence="5" id="KW-0804">Transcription</keyword>
<name>A0A0D2CQB3_9EURO</name>
<dbReference type="InterPro" id="IPR001138">
    <property type="entry name" value="Zn2Cys6_DnaBD"/>
</dbReference>
<accession>A0A0D2CQB3</accession>
<dbReference type="Gene3D" id="4.10.240.10">
    <property type="entry name" value="Zn(2)-C6 fungal-type DNA-binding domain"/>
    <property type="match status" value="1"/>
</dbReference>
<dbReference type="EMBL" id="KN846959">
    <property type="protein sequence ID" value="KIW67336.1"/>
    <property type="molecule type" value="Genomic_DNA"/>
</dbReference>
<dbReference type="SMART" id="SM00066">
    <property type="entry name" value="GAL4"/>
    <property type="match status" value="1"/>
</dbReference>
<dbReference type="GO" id="GO:0006351">
    <property type="term" value="P:DNA-templated transcription"/>
    <property type="evidence" value="ECO:0007669"/>
    <property type="project" value="InterPro"/>
</dbReference>
<keyword evidence="6" id="KW-0539">Nucleus</keyword>
<dbReference type="GO" id="GO:0003677">
    <property type="term" value="F:DNA binding"/>
    <property type="evidence" value="ECO:0007669"/>
    <property type="project" value="UniProtKB-KW"/>
</dbReference>